<evidence type="ECO:0000313" key="3">
    <source>
        <dbReference type="Proteomes" id="UP000019030"/>
    </source>
</evidence>
<dbReference type="NCBIfam" id="TIGR03761">
    <property type="entry name" value="ICE_PFL4669"/>
    <property type="match status" value="1"/>
</dbReference>
<dbReference type="Proteomes" id="UP000019030">
    <property type="component" value="Chromosome"/>
</dbReference>
<sequence>MTDKKIPASQPQRPGALRSDITVTLNTLYAYRLWQGRSGGGGAIPGMNHFLSRLVRMQAGSRADDPYADQMTYHLEEQIKSAESRMSALYQNMSHILEQCPRGLTVSEVNSTEPLKLPAFTLTPLGSRCFYLFLKYDEIAMYCLQAFGLGLIDEGTKARMLRDAGKIIRQIFTQVRDWNYRHDGITRKDVMAQTALAQEAARRWGPPDEDVFWGRHRSSFSPALNAQTVSVLQAMAASADIGAVPDDDPAGEPSDERGEQGEAILPPGQLATPEA</sequence>
<dbReference type="OrthoDB" id="8524550at2"/>
<feature type="region of interest" description="Disordered" evidence="1">
    <location>
        <begin position="240"/>
        <end position="275"/>
    </location>
</feature>
<evidence type="ECO:0000256" key="1">
    <source>
        <dbReference type="SAM" id="MobiDB-lite"/>
    </source>
</evidence>
<evidence type="ECO:0008006" key="4">
    <source>
        <dbReference type="Google" id="ProtNLM"/>
    </source>
</evidence>
<keyword evidence="3" id="KW-1185">Reference proteome</keyword>
<dbReference type="eggNOG" id="ENOG502Z8NN">
    <property type="taxonomic scope" value="Bacteria"/>
</dbReference>
<dbReference type="AlphaFoldDB" id="W0LL25"/>
<dbReference type="HOGENOM" id="CLU_082088_2_0_6"/>
<dbReference type="PATRIC" id="fig|1441930.4.peg.1508"/>
<dbReference type="EMBL" id="CP007044">
    <property type="protein sequence ID" value="AHG22705.1"/>
    <property type="molecule type" value="Genomic_DNA"/>
</dbReference>
<dbReference type="RefSeq" id="WP_024914122.1">
    <property type="nucleotide sequence ID" value="NZ_CP007044.2"/>
</dbReference>
<dbReference type="InterPro" id="IPR014996">
    <property type="entry name" value="AcaB"/>
</dbReference>
<dbReference type="STRING" id="1441930.Z042_07570"/>
<reference evidence="2 3" key="1">
    <citation type="submission" date="2014-01" db="EMBL/GenBank/DDBJ databases">
        <title>Isolation of Serratia multitudinisentens RB-25 from Ex-Landfill site.</title>
        <authorList>
            <person name="Robson E.H.J."/>
        </authorList>
    </citation>
    <scope>NUCLEOTIDE SEQUENCE [LARGE SCALE GENOMIC DNA]</scope>
    <source>
        <strain evidence="2 3">RB-25</strain>
    </source>
</reference>
<protein>
    <recommendedName>
        <fullName evidence="4">Conjugal transfer protein</fullName>
    </recommendedName>
</protein>
<gene>
    <name evidence="2" type="ORF">Z042_07570</name>
</gene>
<dbReference type="KEGG" id="sfo:Z042_07570"/>
<reference evidence="2 3" key="2">
    <citation type="submission" date="2015-03" db="EMBL/GenBank/DDBJ databases">
        <authorList>
            <person name="Chan K.-G."/>
        </authorList>
    </citation>
    <scope>NUCLEOTIDE SEQUENCE [LARGE SCALE GENOMIC DNA]</scope>
    <source>
        <strain evidence="2 3">RB-25</strain>
    </source>
</reference>
<dbReference type="Pfam" id="PF08900">
    <property type="entry name" value="AcaB"/>
    <property type="match status" value="1"/>
</dbReference>
<accession>W0LL25</accession>
<name>W0LL25_9GAMM</name>
<evidence type="ECO:0000313" key="2">
    <source>
        <dbReference type="EMBL" id="AHG22705.1"/>
    </source>
</evidence>
<organism evidence="2 3">
    <name type="scientific">Chania multitudinisentens RB-25</name>
    <dbReference type="NCBI Taxonomy" id="1441930"/>
    <lineage>
        <taxon>Bacteria</taxon>
        <taxon>Pseudomonadati</taxon>
        <taxon>Pseudomonadota</taxon>
        <taxon>Gammaproteobacteria</taxon>
        <taxon>Enterobacterales</taxon>
        <taxon>Yersiniaceae</taxon>
        <taxon>Chania</taxon>
    </lineage>
</organism>
<proteinExistence type="predicted"/>